<keyword evidence="7 10" id="KW-0460">Magnesium</keyword>
<comment type="caution">
    <text evidence="7">Lacks conserved residue(s) required for the propagation of feature annotation.</text>
</comment>
<feature type="active site" description="Nucleophile" evidence="7 9">
    <location>
        <position position="6"/>
    </location>
</feature>
<feature type="binding site" evidence="11">
    <location>
        <position position="452"/>
    </location>
    <ligand>
        <name>[4Fe-4S] cluster</name>
        <dbReference type="ChEBI" id="CHEBI:49883"/>
    </ligand>
</feature>
<keyword evidence="11" id="KW-0411">Iron-sulfur</keyword>
<dbReference type="GO" id="GO:0051536">
    <property type="term" value="F:iron-sulfur cluster binding"/>
    <property type="evidence" value="ECO:0007669"/>
    <property type="project" value="UniProtKB-KW"/>
</dbReference>
<feature type="domain" description="Glutamine amidotransferase type-2" evidence="12">
    <location>
        <begin position="6"/>
        <end position="236"/>
    </location>
</feature>
<comment type="pathway">
    <text evidence="1 7 8">Purine metabolism; IMP biosynthesis via de novo pathway; N(1)-(5-phospho-D-ribosyl)glycinamide from 5-phospho-alpha-D-ribose 1-diphosphate: step 1/2.</text>
</comment>
<reference evidence="13 14" key="1">
    <citation type="submission" date="2018-05" db="EMBL/GenBank/DDBJ databases">
        <title>Genomic Encyclopedia of Type Strains, Phase IV (KMG-IV): sequencing the most valuable type-strain genomes for metagenomic binning, comparative biology and taxonomic classification.</title>
        <authorList>
            <person name="Goeker M."/>
        </authorList>
    </citation>
    <scope>NUCLEOTIDE SEQUENCE [LARGE SCALE GENOMIC DNA]</scope>
    <source>
        <strain evidence="13 14">DSM 24906</strain>
    </source>
</reference>
<organism evidence="13 14">
    <name type="scientific">Oceanotoga teriensis</name>
    <dbReference type="NCBI Taxonomy" id="515440"/>
    <lineage>
        <taxon>Bacteria</taxon>
        <taxon>Thermotogati</taxon>
        <taxon>Thermotogota</taxon>
        <taxon>Thermotogae</taxon>
        <taxon>Petrotogales</taxon>
        <taxon>Petrotogaceae</taxon>
        <taxon>Oceanotoga</taxon>
    </lineage>
</organism>
<dbReference type="EMBL" id="QGGI01000002">
    <property type="protein sequence ID" value="PWJ96266.1"/>
    <property type="molecule type" value="Genomic_DNA"/>
</dbReference>
<dbReference type="HAMAP" id="MF_01931">
    <property type="entry name" value="PurF"/>
    <property type="match status" value="1"/>
</dbReference>
<dbReference type="SUPFAM" id="SSF56235">
    <property type="entry name" value="N-terminal nucleophile aminohydrolases (Ntn hydrolases)"/>
    <property type="match status" value="1"/>
</dbReference>
<dbReference type="CDD" id="cd06223">
    <property type="entry name" value="PRTases_typeI"/>
    <property type="match status" value="1"/>
</dbReference>
<dbReference type="PIRSF" id="PIRSF000485">
    <property type="entry name" value="Amd_phspho_trans"/>
    <property type="match status" value="1"/>
</dbReference>
<dbReference type="AlphaFoldDB" id="A0AA45HJI6"/>
<dbReference type="InterPro" id="IPR005854">
    <property type="entry name" value="PurF"/>
</dbReference>
<evidence type="ECO:0000256" key="10">
    <source>
        <dbReference type="PIRSR" id="PIRSR000485-2"/>
    </source>
</evidence>
<gene>
    <name evidence="7" type="primary">purF</name>
    <name evidence="13" type="ORF">C7380_102184</name>
</gene>
<dbReference type="SUPFAM" id="SSF53271">
    <property type="entry name" value="PRTase-like"/>
    <property type="match status" value="1"/>
</dbReference>
<sequence>MIGEECGIFGTFLKNPEEINAPSYVLEGLVALQHRGQESCGVSYVQDNKILVKKEFGTVLEGFNDKEKIQKMKSYISIGHVRYSTKGGNIINNAQPYKVDYKDSSFSIAHNGQIENAKEIKKELEKDGHIFLTDSDSEVILHILIKKLKKEPEKWNIEEISNILQENLKPSYSLLMMMKNRLIAIRDPQGYRPLSIYEDEKGYYISSEDCGYKFLNANYKKVRDIMPGETIEITSNKIQKYTIKQNKKTNFCFFEHVYFSRPDSNVFGINVHQMRKRLGEECALQNPVDADIVIPVMDSGLSAAIGYSKMSGIPLDMGLMRNRYIGRTFINPVQKDREIGVIRKLTPILEIVKNKRVILVDDSLVRGTTMKKIVKILREAKAEEVHVRISSPKVINVCNWGVDIPDTQQLIAANNDLENIRKIIQADSIGYVSIEGIKKILNNNFNNYCLKCFQR</sequence>
<proteinExistence type="inferred from homology"/>
<evidence type="ECO:0000256" key="4">
    <source>
        <dbReference type="ARBA" id="ARBA00022679"/>
    </source>
</evidence>
<feature type="binding site" evidence="11">
    <location>
        <position position="398"/>
    </location>
    <ligand>
        <name>[4Fe-4S] cluster</name>
        <dbReference type="ChEBI" id="CHEBI:49883"/>
    </ligand>
</feature>
<evidence type="ECO:0000313" key="13">
    <source>
        <dbReference type="EMBL" id="PWJ96266.1"/>
    </source>
</evidence>
<comment type="catalytic activity">
    <reaction evidence="7 8">
        <text>5-phospho-beta-D-ribosylamine + L-glutamate + diphosphate = 5-phospho-alpha-D-ribose 1-diphosphate + L-glutamine + H2O</text>
        <dbReference type="Rhea" id="RHEA:14905"/>
        <dbReference type="ChEBI" id="CHEBI:15377"/>
        <dbReference type="ChEBI" id="CHEBI:29985"/>
        <dbReference type="ChEBI" id="CHEBI:33019"/>
        <dbReference type="ChEBI" id="CHEBI:58017"/>
        <dbReference type="ChEBI" id="CHEBI:58359"/>
        <dbReference type="ChEBI" id="CHEBI:58681"/>
        <dbReference type="EC" id="2.4.2.14"/>
    </reaction>
</comment>
<keyword evidence="7 10" id="KW-0479">Metal-binding</keyword>
<dbReference type="PROSITE" id="PS51278">
    <property type="entry name" value="GATASE_TYPE_2"/>
    <property type="match status" value="1"/>
</dbReference>
<evidence type="ECO:0000256" key="8">
    <source>
        <dbReference type="PIRNR" id="PIRNR000485"/>
    </source>
</evidence>
<dbReference type="GO" id="GO:0006189">
    <property type="term" value="P:'de novo' IMP biosynthetic process"/>
    <property type="evidence" value="ECO:0007669"/>
    <property type="project" value="UniProtKB-UniRule"/>
</dbReference>
<dbReference type="InterPro" id="IPR029057">
    <property type="entry name" value="PRTase-like"/>
</dbReference>
<evidence type="ECO:0000256" key="5">
    <source>
        <dbReference type="ARBA" id="ARBA00022755"/>
    </source>
</evidence>
<dbReference type="Pfam" id="PF00156">
    <property type="entry name" value="Pribosyltran"/>
    <property type="match status" value="1"/>
</dbReference>
<dbReference type="GO" id="GO:0009113">
    <property type="term" value="P:purine nucleobase biosynthetic process"/>
    <property type="evidence" value="ECO:0007669"/>
    <property type="project" value="UniProtKB-UniRule"/>
</dbReference>
<keyword evidence="3 7" id="KW-0328">Glycosyltransferase</keyword>
<dbReference type="Proteomes" id="UP000245921">
    <property type="component" value="Unassembled WGS sequence"/>
</dbReference>
<evidence type="ECO:0000256" key="6">
    <source>
        <dbReference type="ARBA" id="ARBA00022962"/>
    </source>
</evidence>
<protein>
    <recommendedName>
        <fullName evidence="7">Amidophosphoribosyltransferase</fullName>
        <shortName evidence="7">ATase</shortName>
        <ecNumber evidence="7">2.4.2.14</ecNumber>
    </recommendedName>
    <alternativeName>
        <fullName evidence="7">Glutamine phosphoribosylpyrophosphate amidotransferase</fullName>
        <shortName evidence="7">GPATase</shortName>
    </alternativeName>
</protein>
<dbReference type="InterPro" id="IPR029055">
    <property type="entry name" value="Ntn_hydrolases_N"/>
</dbReference>
<dbReference type="Gene3D" id="3.40.50.2020">
    <property type="match status" value="1"/>
</dbReference>
<dbReference type="InterPro" id="IPR017932">
    <property type="entry name" value="GATase_2_dom"/>
</dbReference>
<name>A0AA45HJI6_9BACT</name>
<keyword evidence="11" id="KW-0408">Iron</keyword>
<comment type="cofactor">
    <cofactor evidence="7 10">
        <name>Mg(2+)</name>
        <dbReference type="ChEBI" id="CHEBI:18420"/>
    </cofactor>
    <text evidence="7 10">Binds 1 Mg(2+) ion per subunit.</text>
</comment>
<feature type="binding site" evidence="11">
    <location>
        <position position="252"/>
    </location>
    <ligand>
        <name>[4Fe-4S] cluster</name>
        <dbReference type="ChEBI" id="CHEBI:49883"/>
    </ligand>
</feature>
<feature type="binding site" evidence="7 10">
    <location>
        <position position="299"/>
    </location>
    <ligand>
        <name>Mg(2+)</name>
        <dbReference type="ChEBI" id="CHEBI:18420"/>
    </ligand>
</feature>
<comment type="function">
    <text evidence="7">Catalyzes the formation of phosphoribosylamine from phosphoribosylpyrophosphate (PRPP) and glutamine.</text>
</comment>
<evidence type="ECO:0000256" key="9">
    <source>
        <dbReference type="PIRSR" id="PIRSR000485-1"/>
    </source>
</evidence>
<dbReference type="EC" id="2.4.2.14" evidence="7"/>
<evidence type="ECO:0000256" key="3">
    <source>
        <dbReference type="ARBA" id="ARBA00022676"/>
    </source>
</evidence>
<dbReference type="InterPro" id="IPR000836">
    <property type="entry name" value="PRTase_dom"/>
</dbReference>
<accession>A0AA45HJI6</accession>
<dbReference type="Gene3D" id="3.60.20.10">
    <property type="entry name" value="Glutamine Phosphoribosylpyrophosphate, subunit 1, domain 1"/>
    <property type="match status" value="1"/>
</dbReference>
<feature type="binding site" evidence="11">
    <location>
        <position position="449"/>
    </location>
    <ligand>
        <name>[4Fe-4S] cluster</name>
        <dbReference type="ChEBI" id="CHEBI:49883"/>
    </ligand>
</feature>
<evidence type="ECO:0000256" key="7">
    <source>
        <dbReference type="HAMAP-Rule" id="MF_01931"/>
    </source>
</evidence>
<keyword evidence="6 7" id="KW-0315">Glutamine amidotransferase</keyword>
<dbReference type="GO" id="GO:0004044">
    <property type="term" value="F:amidophosphoribosyltransferase activity"/>
    <property type="evidence" value="ECO:0007669"/>
    <property type="project" value="UniProtKB-UniRule"/>
</dbReference>
<comment type="similarity">
    <text evidence="2 7 8">In the C-terminal section; belongs to the purine/pyrimidine phosphoribosyltransferase family.</text>
</comment>
<evidence type="ECO:0000256" key="2">
    <source>
        <dbReference type="ARBA" id="ARBA00010138"/>
    </source>
</evidence>
<dbReference type="NCBIfam" id="TIGR01134">
    <property type="entry name" value="purF"/>
    <property type="match status" value="1"/>
</dbReference>
<dbReference type="Pfam" id="PF13522">
    <property type="entry name" value="GATase_6"/>
    <property type="match status" value="1"/>
</dbReference>
<evidence type="ECO:0000256" key="11">
    <source>
        <dbReference type="PIRSR" id="PIRSR000485-3"/>
    </source>
</evidence>
<keyword evidence="14" id="KW-1185">Reference proteome</keyword>
<evidence type="ECO:0000259" key="12">
    <source>
        <dbReference type="PROSITE" id="PS51278"/>
    </source>
</evidence>
<keyword evidence="4 7" id="KW-0808">Transferase</keyword>
<evidence type="ECO:0000256" key="1">
    <source>
        <dbReference type="ARBA" id="ARBA00005209"/>
    </source>
</evidence>
<dbReference type="GO" id="GO:0000287">
    <property type="term" value="F:magnesium ion binding"/>
    <property type="evidence" value="ECO:0007669"/>
    <property type="project" value="UniProtKB-UniRule"/>
</dbReference>
<dbReference type="PANTHER" id="PTHR11907">
    <property type="entry name" value="AMIDOPHOSPHORIBOSYLTRANSFERASE"/>
    <property type="match status" value="1"/>
</dbReference>
<comment type="caution">
    <text evidence="13">The sequence shown here is derived from an EMBL/GenBank/DDBJ whole genome shotgun (WGS) entry which is preliminary data.</text>
</comment>
<keyword evidence="5 7" id="KW-0658">Purine biosynthesis</keyword>
<feature type="binding site" evidence="7 10">
    <location>
        <position position="362"/>
    </location>
    <ligand>
        <name>Mg(2+)</name>
        <dbReference type="ChEBI" id="CHEBI:18420"/>
    </ligand>
</feature>
<feature type="binding site" evidence="7 10">
    <location>
        <position position="361"/>
    </location>
    <ligand>
        <name>Mg(2+)</name>
        <dbReference type="ChEBI" id="CHEBI:18420"/>
    </ligand>
</feature>
<dbReference type="RefSeq" id="WP_109603885.1">
    <property type="nucleotide sequence ID" value="NZ_JAMHJO010000001.1"/>
</dbReference>
<evidence type="ECO:0000313" key="14">
    <source>
        <dbReference type="Proteomes" id="UP000245921"/>
    </source>
</evidence>
<comment type="cofactor">
    <cofactor evidence="11">
        <name>[4Fe-4S] cluster</name>
        <dbReference type="ChEBI" id="CHEBI:49883"/>
    </cofactor>
    <text evidence="11">Binds 1 [4Fe-4S] cluster per subunit.</text>
</comment>